<reference evidence="1" key="1">
    <citation type="journal article" date="2020" name="Nature">
        <title>Giant virus diversity and host interactions through global metagenomics.</title>
        <authorList>
            <person name="Schulz F."/>
            <person name="Roux S."/>
            <person name="Paez-Espino D."/>
            <person name="Jungbluth S."/>
            <person name="Walsh D.A."/>
            <person name="Denef V.J."/>
            <person name="McMahon K.D."/>
            <person name="Konstantinidis K.T."/>
            <person name="Eloe-Fadrosh E.A."/>
            <person name="Kyrpides N.C."/>
            <person name="Woyke T."/>
        </authorList>
    </citation>
    <scope>NUCLEOTIDE SEQUENCE</scope>
    <source>
        <strain evidence="1">GVMAG-M-3300001351-8</strain>
    </source>
</reference>
<name>A0A6C0EIN7_9ZZZZ</name>
<proteinExistence type="predicted"/>
<dbReference type="EMBL" id="MN738863">
    <property type="protein sequence ID" value="QHT28602.1"/>
    <property type="molecule type" value="Genomic_DNA"/>
</dbReference>
<sequence length="190" mass="21394">MCDNWKNKYSKKITCEGLVLDKGDGEYSVKGRINSLGNSTLMYWAANPPTYNSSYTGSGLPYPNPDIAYENTPNRGLVKTTNGNFDFNIRFPNSYYIGLGSVYVEPVCHIKICNSGVDNKIHTIKLGHGIPFRMLTYPQAPVTISRDSPKFYEGGFELPIRSQEKLLRDSAFPEDNKMSKNFWGLKPPHP</sequence>
<dbReference type="AlphaFoldDB" id="A0A6C0EIN7"/>
<accession>A0A6C0EIN7</accession>
<evidence type="ECO:0000313" key="1">
    <source>
        <dbReference type="EMBL" id="QHT28602.1"/>
    </source>
</evidence>
<organism evidence="1">
    <name type="scientific">viral metagenome</name>
    <dbReference type="NCBI Taxonomy" id="1070528"/>
    <lineage>
        <taxon>unclassified sequences</taxon>
        <taxon>metagenomes</taxon>
        <taxon>organismal metagenomes</taxon>
    </lineage>
</organism>
<protein>
    <submittedName>
        <fullName evidence="1">Uncharacterized protein</fullName>
    </submittedName>
</protein>